<gene>
    <name evidence="2" type="ORF">PM10SUCC1_23830</name>
</gene>
<protein>
    <submittedName>
        <fullName evidence="2">Uncharacterized protein</fullName>
    </submittedName>
</protein>
<dbReference type="Proteomes" id="UP001144471">
    <property type="component" value="Unassembled WGS sequence"/>
</dbReference>
<name>A0A9W6LNG3_9FUSO</name>
<dbReference type="PANTHER" id="PTHR37478">
    <property type="match status" value="1"/>
</dbReference>
<reference evidence="2" key="1">
    <citation type="submission" date="2022-12" db="EMBL/GenBank/DDBJ databases">
        <title>Reference genome sequencing for broad-spectrum identification of bacterial and archaeal isolates by mass spectrometry.</title>
        <authorList>
            <person name="Sekiguchi Y."/>
            <person name="Tourlousse D.M."/>
        </authorList>
    </citation>
    <scope>NUCLEOTIDE SEQUENCE</scope>
    <source>
        <strain evidence="2">10succ1</strain>
    </source>
</reference>
<comment type="caution">
    <text evidence="2">The sequence shown here is derived from an EMBL/GenBank/DDBJ whole genome shotgun (WGS) entry which is preliminary data.</text>
</comment>
<keyword evidence="3" id="KW-1185">Reference proteome</keyword>
<dbReference type="PANTHER" id="PTHR37478:SF2">
    <property type="entry name" value="UPF0251 PROTEIN TK0562"/>
    <property type="match status" value="1"/>
</dbReference>
<dbReference type="Pfam" id="PF02001">
    <property type="entry name" value="DUF134"/>
    <property type="match status" value="1"/>
</dbReference>
<dbReference type="InterPro" id="IPR036388">
    <property type="entry name" value="WH-like_DNA-bd_sf"/>
</dbReference>
<dbReference type="InterPro" id="IPR002852">
    <property type="entry name" value="UPF0251"/>
</dbReference>
<evidence type="ECO:0000313" key="2">
    <source>
        <dbReference type="EMBL" id="GLI56869.1"/>
    </source>
</evidence>
<dbReference type="InterPro" id="IPR013324">
    <property type="entry name" value="RNA_pol_sigma_r3/r4-like"/>
</dbReference>
<comment type="similarity">
    <text evidence="1">Belongs to the UPF0251 family.</text>
</comment>
<dbReference type="Gene3D" id="1.10.10.10">
    <property type="entry name" value="Winged helix-like DNA-binding domain superfamily/Winged helix DNA-binding domain"/>
    <property type="match status" value="1"/>
</dbReference>
<evidence type="ECO:0000313" key="3">
    <source>
        <dbReference type="Proteomes" id="UP001144471"/>
    </source>
</evidence>
<dbReference type="SUPFAM" id="SSF88659">
    <property type="entry name" value="Sigma3 and sigma4 domains of RNA polymerase sigma factors"/>
    <property type="match status" value="1"/>
</dbReference>
<accession>A0A9W6LNG3</accession>
<dbReference type="AlphaFoldDB" id="A0A9W6LNG3"/>
<sequence length="76" mass="8483">MFKPRGVPGRGLDINNIEIDEFEAMRLCDLEGKSQIEAAEAMGVSRGTIQRLLIKGRKKVVESLLNNKGILIEDKE</sequence>
<proteinExistence type="inferred from homology"/>
<dbReference type="EMBL" id="BSDY01000011">
    <property type="protein sequence ID" value="GLI56869.1"/>
    <property type="molecule type" value="Genomic_DNA"/>
</dbReference>
<evidence type="ECO:0000256" key="1">
    <source>
        <dbReference type="ARBA" id="ARBA00009350"/>
    </source>
</evidence>
<organism evidence="2 3">
    <name type="scientific">Propionigenium maris DSM 9537</name>
    <dbReference type="NCBI Taxonomy" id="1123000"/>
    <lineage>
        <taxon>Bacteria</taxon>
        <taxon>Fusobacteriati</taxon>
        <taxon>Fusobacteriota</taxon>
        <taxon>Fusobacteriia</taxon>
        <taxon>Fusobacteriales</taxon>
        <taxon>Fusobacteriaceae</taxon>
        <taxon>Propionigenium</taxon>
    </lineage>
</organism>